<keyword evidence="5" id="KW-0378">Hydrolase</keyword>
<evidence type="ECO:0000256" key="2">
    <source>
        <dbReference type="ARBA" id="ARBA00022840"/>
    </source>
</evidence>
<keyword evidence="1" id="KW-0547">Nucleotide-binding</keyword>
<dbReference type="SUPFAM" id="SSF52540">
    <property type="entry name" value="P-loop containing nucleoside triphosphate hydrolases"/>
    <property type="match status" value="2"/>
</dbReference>
<reference evidence="5 6" key="3">
    <citation type="journal article" date="2019" name="Int. J. Syst. Evol. Microbiol.">
        <title>Nitrosopumilus adriaticus sp. nov. and Nitrosopumilus piranensis sp. nov., two ammonia-oxidizing archaea from the Adriatic Sea and members of the class Nitrososphaeria.</title>
        <authorList>
            <person name="Bayer B."/>
            <person name="Vojvoda J."/>
            <person name="Reinthaler T."/>
            <person name="Reyes C."/>
            <person name="Pinto M."/>
            <person name="Herndl G.J."/>
        </authorList>
    </citation>
    <scope>NUCLEOTIDE SEQUENCE [LARGE SCALE GENOMIC DNA]</scope>
    <source>
        <strain evidence="5 6">D3C</strain>
    </source>
</reference>
<dbReference type="InterPro" id="IPR011545">
    <property type="entry name" value="DEAD/DEAH_box_helicase_dom"/>
</dbReference>
<dbReference type="PANTHER" id="PTHR47957:SF3">
    <property type="entry name" value="ATP-DEPENDENT HELICASE HRQ1"/>
    <property type="match status" value="1"/>
</dbReference>
<feature type="domain" description="Helicase ATP-binding" evidence="3">
    <location>
        <begin position="148"/>
        <end position="326"/>
    </location>
</feature>
<dbReference type="KEGG" id="nid:NPIRD3C_0805"/>
<dbReference type="InterPro" id="IPR027417">
    <property type="entry name" value="P-loop_NTPase"/>
</dbReference>
<gene>
    <name evidence="5" type="ORF">NPIRD3C_0805</name>
</gene>
<dbReference type="GO" id="GO:0003676">
    <property type="term" value="F:nucleic acid binding"/>
    <property type="evidence" value="ECO:0007669"/>
    <property type="project" value="InterPro"/>
</dbReference>
<dbReference type="CDD" id="cd17923">
    <property type="entry name" value="DEXHc_Hrq1-like"/>
    <property type="match status" value="1"/>
</dbReference>
<dbReference type="RefSeq" id="WP_148702935.1">
    <property type="nucleotide sequence ID" value="NZ_CP010868.1"/>
</dbReference>
<dbReference type="InterPro" id="IPR001650">
    <property type="entry name" value="Helicase_C-like"/>
</dbReference>
<dbReference type="EMBL" id="CP010868">
    <property type="protein sequence ID" value="AJM92017.1"/>
    <property type="molecule type" value="Genomic_DNA"/>
</dbReference>
<evidence type="ECO:0000313" key="5">
    <source>
        <dbReference type="EMBL" id="AJM92017.1"/>
    </source>
</evidence>
<dbReference type="PANTHER" id="PTHR47957">
    <property type="entry name" value="ATP-DEPENDENT HELICASE HRQ1"/>
    <property type="match status" value="1"/>
</dbReference>
<protein>
    <submittedName>
        <fullName evidence="5">DEAD/DEAH box helicase domain protein</fullName>
    </submittedName>
</protein>
<dbReference type="GO" id="GO:0006289">
    <property type="term" value="P:nucleotide-excision repair"/>
    <property type="evidence" value="ECO:0007669"/>
    <property type="project" value="TreeGrafter"/>
</dbReference>
<dbReference type="InterPro" id="IPR014001">
    <property type="entry name" value="Helicase_ATP-bd"/>
</dbReference>
<dbReference type="Pfam" id="PF00270">
    <property type="entry name" value="DEAD"/>
    <property type="match status" value="1"/>
</dbReference>
<reference evidence="5 6" key="2">
    <citation type="journal article" date="2016" name="ISME J.">
        <title>Physiological and genomic characterization of two novel marine thaumarchaeal strains indicates niche differentiation.</title>
        <authorList>
            <person name="Bayer B."/>
            <person name="Vojvoda J."/>
            <person name="Offre P."/>
            <person name="Alves R.J."/>
            <person name="Elisabeth N.H."/>
            <person name="Garcia J.A."/>
            <person name="Volland J.M."/>
            <person name="Srivastava A."/>
            <person name="Schleper C."/>
            <person name="Herndl G.J."/>
        </authorList>
    </citation>
    <scope>NUCLEOTIDE SEQUENCE [LARGE SCALE GENOMIC DNA]</scope>
    <source>
        <strain evidence="5 6">D3C</strain>
    </source>
</reference>
<name>A0A0C5CA47_9ARCH</name>
<keyword evidence="5" id="KW-0347">Helicase</keyword>
<dbReference type="Pfam" id="PF09369">
    <property type="entry name" value="MZB"/>
    <property type="match status" value="1"/>
</dbReference>
<proteinExistence type="predicted"/>
<keyword evidence="6" id="KW-1185">Reference proteome</keyword>
<evidence type="ECO:0000256" key="1">
    <source>
        <dbReference type="ARBA" id="ARBA00022741"/>
    </source>
</evidence>
<sequence length="836" mass="95192">MKLSCPKCKSKIDIQKTFNKKMHVSCSNCGIEDLLEFSKNVDEVFLEFLSRYDKGQVTENGLSENLKDEGIVRAESEIKEMIGKNKPDKITEEILFSKKDYISQYKVLSNPEPKMGGKVEDLGLDESVTDHLKELGIKQFYKFQEEAIGEISYGENVVIEAPTASGKTEAFLIPVIQRIKKDATDGNVYAIFVYPTKALARDQFPKIKKFAEKIGITVSVFDGDTKIADRREIIDNPPHILVTNFDVLHYHMWHQTKFSSILSSTRILVTDEAHVYSGIFGSNVHYIIKRLKRICANKLQFVAASATLEDAKEFCEKLFGEKMQKIQGSGKKDQTDFAMLFPSLRTQRALMVELTKKLTQKNHKTMVFNNSHLNSELLAMQAKRQKVNIKVHRAGLMVNYRTSVEKQFKEDMLDAISCTPTLELGIDVGNVDCVISSTIPVNRLIQRIGRAARKGQRGYAFLALGNDPISQYYKNHPDDYFEDIEKTYIDPKNPFVEEFQVLAMACDRPISKHELKEHQEVIEHHIIKENLKEFNNRIVPNFDKINSLLNEYSIRGIGKSIDIFLNDKKVGDRILPIALEELHKDAIYFLAGIRYKVKEFDYPEKNYAKIEKIPRDYPYYTKALTEEWPTIETVFEKREANGVEVAFCKLHIEKKVYGYVNIELGQEVTQGEKVLLDTPLEYDFVTKGIVFHAPRPLKVMEESEDEEYIEASGYHATEHVVIEGSNMITGGVSQDLGGISLGTSGLIFIYDGAIGGSGASKALYDRFEKVLERSMFIVKECPCKNEAGCPRCTFSYRCGNNNEYLHKYSALEILERINDGEKTQLVDPTEGDRPLV</sequence>
<dbReference type="GO" id="GO:0043138">
    <property type="term" value="F:3'-5' DNA helicase activity"/>
    <property type="evidence" value="ECO:0007669"/>
    <property type="project" value="TreeGrafter"/>
</dbReference>
<keyword evidence="2" id="KW-0067">ATP-binding</keyword>
<dbReference type="PROSITE" id="PS51192">
    <property type="entry name" value="HELICASE_ATP_BIND_1"/>
    <property type="match status" value="1"/>
</dbReference>
<dbReference type="HOGENOM" id="CLU_000809_3_2_2"/>
<organism evidence="5 6">
    <name type="scientific">Nitrosopumilus piranensis</name>
    <dbReference type="NCBI Taxonomy" id="1582439"/>
    <lineage>
        <taxon>Archaea</taxon>
        <taxon>Nitrososphaerota</taxon>
        <taxon>Nitrososphaeria</taxon>
        <taxon>Nitrosopumilales</taxon>
        <taxon>Nitrosopumilaceae</taxon>
        <taxon>Nitrosopumilus</taxon>
    </lineage>
</organism>
<dbReference type="AlphaFoldDB" id="A0A0C5CA47"/>
<dbReference type="SMART" id="SM00490">
    <property type="entry name" value="HELICc"/>
    <property type="match status" value="1"/>
</dbReference>
<dbReference type="GO" id="GO:0036297">
    <property type="term" value="P:interstrand cross-link repair"/>
    <property type="evidence" value="ECO:0007669"/>
    <property type="project" value="TreeGrafter"/>
</dbReference>
<dbReference type="PROSITE" id="PS51194">
    <property type="entry name" value="HELICASE_CTER"/>
    <property type="match status" value="1"/>
</dbReference>
<dbReference type="InterPro" id="IPR018973">
    <property type="entry name" value="MZB"/>
</dbReference>
<reference evidence="6" key="1">
    <citation type="submission" date="2015-02" db="EMBL/GenBank/DDBJ databases">
        <title>Characterization of two novel Thaumarchaeota isolated from the Northern Adriatic Sea.</title>
        <authorList>
            <person name="Bayer B."/>
            <person name="Vojvoda J."/>
            <person name="Offre P."/>
            <person name="Srivastava A."/>
            <person name="Elisabeth N."/>
            <person name="Garcia J.A.L."/>
            <person name="Schleper C."/>
            <person name="Herndl G.J."/>
        </authorList>
    </citation>
    <scope>NUCLEOTIDE SEQUENCE [LARGE SCALE GENOMIC DNA]</scope>
    <source>
        <strain evidence="6">D3C</strain>
    </source>
</reference>
<dbReference type="GO" id="GO:0005524">
    <property type="term" value="F:ATP binding"/>
    <property type="evidence" value="ECO:0007669"/>
    <property type="project" value="UniProtKB-KW"/>
</dbReference>
<dbReference type="STRING" id="1582439.NPIRD3C_0805"/>
<evidence type="ECO:0000313" key="6">
    <source>
        <dbReference type="Proteomes" id="UP000032027"/>
    </source>
</evidence>
<feature type="domain" description="Helicase C-terminal" evidence="4">
    <location>
        <begin position="346"/>
        <end position="495"/>
    </location>
</feature>
<dbReference type="Proteomes" id="UP000032027">
    <property type="component" value="Chromosome"/>
</dbReference>
<dbReference type="SMART" id="SM00487">
    <property type="entry name" value="DEXDc"/>
    <property type="match status" value="1"/>
</dbReference>
<evidence type="ECO:0000259" key="4">
    <source>
        <dbReference type="PROSITE" id="PS51194"/>
    </source>
</evidence>
<dbReference type="PATRIC" id="fig|1582439.9.peg.827"/>
<evidence type="ECO:0000259" key="3">
    <source>
        <dbReference type="PROSITE" id="PS51192"/>
    </source>
</evidence>
<dbReference type="Pfam" id="PF00271">
    <property type="entry name" value="Helicase_C"/>
    <property type="match status" value="1"/>
</dbReference>
<dbReference type="Gene3D" id="3.40.50.300">
    <property type="entry name" value="P-loop containing nucleotide triphosphate hydrolases"/>
    <property type="match status" value="2"/>
</dbReference>
<accession>A0A0C5CA47</accession>
<dbReference type="OrthoDB" id="36796at2157"/>
<dbReference type="GeneID" id="41599969"/>